<comment type="caution">
    <text evidence="1">The sequence shown here is derived from an EMBL/GenBank/DDBJ whole genome shotgun (WGS) entry which is preliminary data.</text>
</comment>
<keyword evidence="2" id="KW-1185">Reference proteome</keyword>
<name>A0AAW2G5X4_9HYME</name>
<evidence type="ECO:0000313" key="1">
    <source>
        <dbReference type="EMBL" id="KAL0121845.1"/>
    </source>
</evidence>
<dbReference type="AlphaFoldDB" id="A0AAW2G5X4"/>
<reference evidence="1 2" key="1">
    <citation type="submission" date="2023-03" db="EMBL/GenBank/DDBJ databases">
        <title>High recombination rates correlate with genetic variation in Cardiocondyla obscurior ants.</title>
        <authorList>
            <person name="Errbii M."/>
        </authorList>
    </citation>
    <scope>NUCLEOTIDE SEQUENCE [LARGE SCALE GENOMIC DNA]</scope>
    <source>
        <strain evidence="1">Alpha-2009</strain>
        <tissue evidence="1">Whole body</tissue>
    </source>
</reference>
<proteinExistence type="predicted"/>
<accession>A0AAW2G5X4</accession>
<dbReference type="Proteomes" id="UP001430953">
    <property type="component" value="Unassembled WGS sequence"/>
</dbReference>
<evidence type="ECO:0000313" key="2">
    <source>
        <dbReference type="Proteomes" id="UP001430953"/>
    </source>
</evidence>
<sequence>MIMRNPRETYRLAEACLTFGAFVSGPNTRALTLADKSFRSRQLIVTPNDPFNSYRNDKKSALQSVNEVDMGGISDLAT</sequence>
<dbReference type="EMBL" id="JADYXP020000006">
    <property type="protein sequence ID" value="KAL0121845.1"/>
    <property type="molecule type" value="Genomic_DNA"/>
</dbReference>
<protein>
    <submittedName>
        <fullName evidence="1">Uncharacterized protein</fullName>
    </submittedName>
</protein>
<gene>
    <name evidence="1" type="ORF">PUN28_006957</name>
</gene>
<organism evidence="1 2">
    <name type="scientific">Cardiocondyla obscurior</name>
    <dbReference type="NCBI Taxonomy" id="286306"/>
    <lineage>
        <taxon>Eukaryota</taxon>
        <taxon>Metazoa</taxon>
        <taxon>Ecdysozoa</taxon>
        <taxon>Arthropoda</taxon>
        <taxon>Hexapoda</taxon>
        <taxon>Insecta</taxon>
        <taxon>Pterygota</taxon>
        <taxon>Neoptera</taxon>
        <taxon>Endopterygota</taxon>
        <taxon>Hymenoptera</taxon>
        <taxon>Apocrita</taxon>
        <taxon>Aculeata</taxon>
        <taxon>Formicoidea</taxon>
        <taxon>Formicidae</taxon>
        <taxon>Myrmicinae</taxon>
        <taxon>Cardiocondyla</taxon>
    </lineage>
</organism>